<sequence length="137" mass="16236">MFSNNRRSMRAYIMLNPNITDDQLMRIKIDYEATLEELKLSGVLLSAITIILTIVGIIINKTYTGTGNLFFLFLLFFSACIYFLFTKKNRVVSNLVNDIKTIEYEIQMRKEKQAIRKSHMEQISIIRDRRLREKYKK</sequence>
<name>A0ABX3EUG8_9BACL</name>
<protein>
    <submittedName>
        <fullName evidence="2">Uncharacterized protein</fullName>
    </submittedName>
</protein>
<organism evidence="2 3">
    <name type="scientific">Paenibacillus helianthi</name>
    <dbReference type="NCBI Taxonomy" id="1349432"/>
    <lineage>
        <taxon>Bacteria</taxon>
        <taxon>Bacillati</taxon>
        <taxon>Bacillota</taxon>
        <taxon>Bacilli</taxon>
        <taxon>Bacillales</taxon>
        <taxon>Paenibacillaceae</taxon>
        <taxon>Paenibacillus</taxon>
    </lineage>
</organism>
<keyword evidence="1" id="KW-1133">Transmembrane helix</keyword>
<reference evidence="2 3" key="1">
    <citation type="submission" date="2016-03" db="EMBL/GenBank/DDBJ databases">
        <authorList>
            <person name="Sant'Anna F.H."/>
            <person name="Ambrosini A."/>
            <person name="Souza R."/>
            <person name="Bach E."/>
            <person name="Fernandes G."/>
            <person name="Balsanelli E."/>
            <person name="Baura V.A."/>
            <person name="Souza E.M."/>
            <person name="Passaglia L."/>
        </authorList>
    </citation>
    <scope>NUCLEOTIDE SEQUENCE [LARGE SCALE GENOMIC DNA]</scope>
    <source>
        <strain evidence="2 3">P26E</strain>
    </source>
</reference>
<accession>A0ABX3EUG8</accession>
<dbReference type="Proteomes" id="UP000186058">
    <property type="component" value="Unassembled WGS sequence"/>
</dbReference>
<dbReference type="EMBL" id="LVWI01000001">
    <property type="protein sequence ID" value="OKP91865.1"/>
    <property type="molecule type" value="Genomic_DNA"/>
</dbReference>
<feature type="transmembrane region" description="Helical" evidence="1">
    <location>
        <begin position="38"/>
        <end position="59"/>
    </location>
</feature>
<evidence type="ECO:0000313" key="2">
    <source>
        <dbReference type="EMBL" id="OKP91865.1"/>
    </source>
</evidence>
<gene>
    <name evidence="2" type="ORF">A3844_01760</name>
</gene>
<keyword evidence="3" id="KW-1185">Reference proteome</keyword>
<comment type="caution">
    <text evidence="2">The sequence shown here is derived from an EMBL/GenBank/DDBJ whole genome shotgun (WGS) entry which is preliminary data.</text>
</comment>
<dbReference type="RefSeq" id="WP_074106413.1">
    <property type="nucleotide sequence ID" value="NZ_LVWI01000001.1"/>
</dbReference>
<evidence type="ECO:0000313" key="3">
    <source>
        <dbReference type="Proteomes" id="UP000186058"/>
    </source>
</evidence>
<keyword evidence="1" id="KW-0472">Membrane</keyword>
<proteinExistence type="predicted"/>
<evidence type="ECO:0000256" key="1">
    <source>
        <dbReference type="SAM" id="Phobius"/>
    </source>
</evidence>
<feature type="transmembrane region" description="Helical" evidence="1">
    <location>
        <begin position="65"/>
        <end position="85"/>
    </location>
</feature>
<keyword evidence="1" id="KW-0812">Transmembrane</keyword>